<gene>
    <name evidence="1" type="ORF">A2822_00555</name>
</gene>
<reference evidence="1 2" key="1">
    <citation type="journal article" date="2016" name="Nat. Commun.">
        <title>Thousands of microbial genomes shed light on interconnected biogeochemical processes in an aquifer system.</title>
        <authorList>
            <person name="Anantharaman K."/>
            <person name="Brown C.T."/>
            <person name="Hug L.A."/>
            <person name="Sharon I."/>
            <person name="Castelle C.J."/>
            <person name="Probst A.J."/>
            <person name="Thomas B.C."/>
            <person name="Singh A."/>
            <person name="Wilkins M.J."/>
            <person name="Karaoz U."/>
            <person name="Brodie E.L."/>
            <person name="Williams K.H."/>
            <person name="Hubbard S.S."/>
            <person name="Banfield J.F."/>
        </authorList>
    </citation>
    <scope>NUCLEOTIDE SEQUENCE [LARGE SCALE GENOMIC DNA]</scope>
</reference>
<sequence>MKKDIVFIDWHNTLSWSKYWESLLGKNTDFTKVVDDFFAFEKEMEAEWMLGKLKSEDIVKLISNRSGLSEDLLWQTFVSDCQKMHIDPEAVSLIKKLKDKYNVVLVTGNMDCFSRFTVPALELDKVFDRIINSADVGYLKTDHDGKTFTDCFKQYNISDVSKSYLLDDSEKTCVLFSKLGGKSLQVNSKEDTIGHLSFILKNNYNLN</sequence>
<dbReference type="SUPFAM" id="SSF56784">
    <property type="entry name" value="HAD-like"/>
    <property type="match status" value="1"/>
</dbReference>
<name>A0A1G2HW35_9BACT</name>
<dbReference type="EMBL" id="MHOP01000002">
    <property type="protein sequence ID" value="OGZ66673.1"/>
    <property type="molecule type" value="Genomic_DNA"/>
</dbReference>
<evidence type="ECO:0000313" key="2">
    <source>
        <dbReference type="Proteomes" id="UP000178774"/>
    </source>
</evidence>
<dbReference type="Gene3D" id="3.40.50.1000">
    <property type="entry name" value="HAD superfamily/HAD-like"/>
    <property type="match status" value="1"/>
</dbReference>
<dbReference type="InterPro" id="IPR023214">
    <property type="entry name" value="HAD_sf"/>
</dbReference>
<dbReference type="AlphaFoldDB" id="A0A1G2HW35"/>
<dbReference type="Proteomes" id="UP000178774">
    <property type="component" value="Unassembled WGS sequence"/>
</dbReference>
<accession>A0A1G2HW35</accession>
<comment type="caution">
    <text evidence="1">The sequence shown here is derived from an EMBL/GenBank/DDBJ whole genome shotgun (WGS) entry which is preliminary data.</text>
</comment>
<evidence type="ECO:0000313" key="1">
    <source>
        <dbReference type="EMBL" id="OGZ66673.1"/>
    </source>
</evidence>
<protein>
    <recommendedName>
        <fullName evidence="3">Haloacid dehalogenase</fullName>
    </recommendedName>
</protein>
<dbReference type="InterPro" id="IPR036412">
    <property type="entry name" value="HAD-like_sf"/>
</dbReference>
<evidence type="ECO:0008006" key="3">
    <source>
        <dbReference type="Google" id="ProtNLM"/>
    </source>
</evidence>
<proteinExistence type="predicted"/>
<organism evidence="1 2">
    <name type="scientific">Candidatus Staskawiczbacteria bacterium RIFCSPHIGHO2_01_FULL_41_41</name>
    <dbReference type="NCBI Taxonomy" id="1802203"/>
    <lineage>
        <taxon>Bacteria</taxon>
        <taxon>Candidatus Staskawicziibacteriota</taxon>
    </lineage>
</organism>